<dbReference type="EMBL" id="JBHSNM010000004">
    <property type="protein sequence ID" value="MFC5570918.1"/>
    <property type="molecule type" value="Genomic_DNA"/>
</dbReference>
<feature type="domain" description="HTH araC/xylS-type" evidence="4">
    <location>
        <begin position="179"/>
        <end position="277"/>
    </location>
</feature>
<dbReference type="SMART" id="SM00342">
    <property type="entry name" value="HTH_ARAC"/>
    <property type="match status" value="1"/>
</dbReference>
<evidence type="ECO:0000313" key="5">
    <source>
        <dbReference type="EMBL" id="MFC5570918.1"/>
    </source>
</evidence>
<dbReference type="InterPro" id="IPR020449">
    <property type="entry name" value="Tscrpt_reg_AraC-type_HTH"/>
</dbReference>
<comment type="caution">
    <text evidence="5">The sequence shown here is derived from an EMBL/GenBank/DDBJ whole genome shotgun (WGS) entry which is preliminary data.</text>
</comment>
<evidence type="ECO:0000313" key="6">
    <source>
        <dbReference type="Proteomes" id="UP001596036"/>
    </source>
</evidence>
<organism evidence="5 6">
    <name type="scientific">Lysobacter yangpyeongensis</name>
    <dbReference type="NCBI Taxonomy" id="346182"/>
    <lineage>
        <taxon>Bacteria</taxon>
        <taxon>Pseudomonadati</taxon>
        <taxon>Pseudomonadota</taxon>
        <taxon>Gammaproteobacteria</taxon>
        <taxon>Lysobacterales</taxon>
        <taxon>Lysobacteraceae</taxon>
        <taxon>Lysobacter</taxon>
    </lineage>
</organism>
<accession>A0ABW0SP81</accession>
<dbReference type="PANTHER" id="PTHR46796">
    <property type="entry name" value="HTH-TYPE TRANSCRIPTIONAL ACTIVATOR RHAS-RELATED"/>
    <property type="match status" value="1"/>
</dbReference>
<keyword evidence="3" id="KW-0804">Transcription</keyword>
<protein>
    <submittedName>
        <fullName evidence="5">Helix-turn-helix domain-containing protein</fullName>
    </submittedName>
</protein>
<keyword evidence="6" id="KW-1185">Reference proteome</keyword>
<dbReference type="InterPro" id="IPR009057">
    <property type="entry name" value="Homeodomain-like_sf"/>
</dbReference>
<name>A0ABW0SP81_9GAMM</name>
<dbReference type="Pfam" id="PF12833">
    <property type="entry name" value="HTH_18"/>
    <property type="match status" value="1"/>
</dbReference>
<dbReference type="InterPro" id="IPR018060">
    <property type="entry name" value="HTH_AraC"/>
</dbReference>
<evidence type="ECO:0000256" key="3">
    <source>
        <dbReference type="ARBA" id="ARBA00023163"/>
    </source>
</evidence>
<dbReference type="Gene3D" id="1.10.10.60">
    <property type="entry name" value="Homeodomain-like"/>
    <property type="match status" value="2"/>
</dbReference>
<gene>
    <name evidence="5" type="ORF">ACFPN1_12685</name>
</gene>
<keyword evidence="1" id="KW-0805">Transcription regulation</keyword>
<reference evidence="6" key="1">
    <citation type="journal article" date="2019" name="Int. J. Syst. Evol. Microbiol.">
        <title>The Global Catalogue of Microorganisms (GCM) 10K type strain sequencing project: providing services to taxonomists for standard genome sequencing and annotation.</title>
        <authorList>
            <consortium name="The Broad Institute Genomics Platform"/>
            <consortium name="The Broad Institute Genome Sequencing Center for Infectious Disease"/>
            <person name="Wu L."/>
            <person name="Ma J."/>
        </authorList>
    </citation>
    <scope>NUCLEOTIDE SEQUENCE [LARGE SCALE GENOMIC DNA]</scope>
    <source>
        <strain evidence="6">KACC 11407</strain>
    </source>
</reference>
<proteinExistence type="predicted"/>
<sequence>MADRKPPTPPDATMRVARLHRGALSVLDFRCLAGPHTPLAVERHDFTSVSYVRRGSFGYRARGEDYELVAGSVLVGRGGDEFVCTHDHHHGGDECLSFKLADELVDEFDANPQHWRAGGLPPLPELMVLGELAQAAVRGDSDFGVDEAGLLLVHRYLALAGQRRRPALQASARDRRRAVEMALWLDAHAHEDVDLETTAAQAGLSAWHFLRLFARVVGVTPHQYLLRARLRRAAQLLAGDERPVTQVALEAGFADLSNFVRSFHRVAGLPPRHFRHAARGDRERIAALARRLERRRH</sequence>
<dbReference type="RefSeq" id="WP_386755425.1">
    <property type="nucleotide sequence ID" value="NZ_JBHSNM010000004.1"/>
</dbReference>
<dbReference type="SUPFAM" id="SSF46689">
    <property type="entry name" value="Homeodomain-like"/>
    <property type="match status" value="2"/>
</dbReference>
<dbReference type="PRINTS" id="PR00032">
    <property type="entry name" value="HTHARAC"/>
</dbReference>
<dbReference type="PANTHER" id="PTHR46796:SF14">
    <property type="entry name" value="TRANSCRIPTIONAL REGULATORY PROTEIN"/>
    <property type="match status" value="1"/>
</dbReference>
<evidence type="ECO:0000259" key="4">
    <source>
        <dbReference type="PROSITE" id="PS01124"/>
    </source>
</evidence>
<dbReference type="Proteomes" id="UP001596036">
    <property type="component" value="Unassembled WGS sequence"/>
</dbReference>
<dbReference type="InterPro" id="IPR050204">
    <property type="entry name" value="AraC_XylS_family_regulators"/>
</dbReference>
<dbReference type="PROSITE" id="PS01124">
    <property type="entry name" value="HTH_ARAC_FAMILY_2"/>
    <property type="match status" value="1"/>
</dbReference>
<evidence type="ECO:0000256" key="2">
    <source>
        <dbReference type="ARBA" id="ARBA00023125"/>
    </source>
</evidence>
<evidence type="ECO:0000256" key="1">
    <source>
        <dbReference type="ARBA" id="ARBA00023015"/>
    </source>
</evidence>
<keyword evidence="2" id="KW-0238">DNA-binding</keyword>